<evidence type="ECO:0000256" key="1">
    <source>
        <dbReference type="SAM" id="Coils"/>
    </source>
</evidence>
<accession>A0A6C0EBL7</accession>
<feature type="coiled-coil region" evidence="1">
    <location>
        <begin position="39"/>
        <end position="73"/>
    </location>
</feature>
<name>A0A6C0EBL7_9ZZZZ</name>
<proteinExistence type="predicted"/>
<keyword evidence="1" id="KW-0175">Coiled coil</keyword>
<evidence type="ECO:0000313" key="2">
    <source>
        <dbReference type="EMBL" id="QHT26011.1"/>
    </source>
</evidence>
<organism evidence="2">
    <name type="scientific">viral metagenome</name>
    <dbReference type="NCBI Taxonomy" id="1070528"/>
    <lineage>
        <taxon>unclassified sequences</taxon>
        <taxon>metagenomes</taxon>
        <taxon>organismal metagenomes</taxon>
    </lineage>
</organism>
<protein>
    <submittedName>
        <fullName evidence="2">Uncharacterized protein</fullName>
    </submittedName>
</protein>
<dbReference type="EMBL" id="MN739777">
    <property type="protein sequence ID" value="QHT26011.1"/>
    <property type="molecule type" value="Genomic_DNA"/>
</dbReference>
<reference evidence="2" key="1">
    <citation type="journal article" date="2020" name="Nature">
        <title>Giant virus diversity and host interactions through global metagenomics.</title>
        <authorList>
            <person name="Schulz F."/>
            <person name="Roux S."/>
            <person name="Paez-Espino D."/>
            <person name="Jungbluth S."/>
            <person name="Walsh D.A."/>
            <person name="Denef V.J."/>
            <person name="McMahon K.D."/>
            <person name="Konstantinidis K.T."/>
            <person name="Eloe-Fadrosh E.A."/>
            <person name="Kyrpides N.C."/>
            <person name="Woyke T."/>
        </authorList>
    </citation>
    <scope>NUCLEOTIDE SEQUENCE</scope>
    <source>
        <strain evidence="2">GVMAG-M-3300023179-27</strain>
    </source>
</reference>
<dbReference type="AlphaFoldDB" id="A0A6C0EBL7"/>
<sequence>MDELVKVQKKLNDYEIALENCIVESNRITTEIHKFKHSLDKFKHKLDDFTKQLEESNKELINEQINLDEFDAKLNKIRVFIEGIEQS</sequence>